<comment type="caution">
    <text evidence="1">The sequence shown here is derived from an EMBL/GenBank/DDBJ whole genome shotgun (WGS) entry which is preliminary data.</text>
</comment>
<dbReference type="EC" id="3.1.3.-" evidence="1"/>
<dbReference type="SFLD" id="SFLDG01140">
    <property type="entry name" value="C2.B:_Phosphomannomutase_and_P"/>
    <property type="match status" value="1"/>
</dbReference>
<dbReference type="SFLD" id="SFLDG01144">
    <property type="entry name" value="C2.B.4:_PGP_Like"/>
    <property type="match status" value="1"/>
</dbReference>
<accession>A0ABV1BJQ5</accession>
<dbReference type="PANTHER" id="PTHR10000">
    <property type="entry name" value="PHOSPHOSERINE PHOSPHATASE"/>
    <property type="match status" value="1"/>
</dbReference>
<evidence type="ECO:0000313" key="1">
    <source>
        <dbReference type="EMBL" id="MEQ2372515.1"/>
    </source>
</evidence>
<dbReference type="GO" id="GO:0016787">
    <property type="term" value="F:hydrolase activity"/>
    <property type="evidence" value="ECO:0007669"/>
    <property type="project" value="UniProtKB-KW"/>
</dbReference>
<dbReference type="Pfam" id="PF08282">
    <property type="entry name" value="Hydrolase_3"/>
    <property type="match status" value="1"/>
</dbReference>
<keyword evidence="2" id="KW-1185">Reference proteome</keyword>
<dbReference type="SUPFAM" id="SSF56784">
    <property type="entry name" value="HAD-like"/>
    <property type="match status" value="1"/>
</dbReference>
<name>A0ABV1BJQ5_9FIRM</name>
<proteinExistence type="predicted"/>
<dbReference type="Gene3D" id="3.30.1240.10">
    <property type="match status" value="1"/>
</dbReference>
<dbReference type="PRINTS" id="PR00119">
    <property type="entry name" value="CATATPASE"/>
</dbReference>
<dbReference type="InterPro" id="IPR000150">
    <property type="entry name" value="Cof"/>
</dbReference>
<reference evidence="1 2" key="1">
    <citation type="submission" date="2024-03" db="EMBL/GenBank/DDBJ databases">
        <title>Human intestinal bacterial collection.</title>
        <authorList>
            <person name="Pauvert C."/>
            <person name="Hitch T.C.A."/>
            <person name="Clavel T."/>
        </authorList>
    </citation>
    <scope>NUCLEOTIDE SEQUENCE [LARGE SCALE GENOMIC DNA]</scope>
    <source>
        <strain evidence="1 2">CLA-JM-H16</strain>
    </source>
</reference>
<dbReference type="InterPro" id="IPR006379">
    <property type="entry name" value="HAD-SF_hydro_IIB"/>
</dbReference>
<dbReference type="SFLD" id="SFLDS00003">
    <property type="entry name" value="Haloacid_Dehalogenase"/>
    <property type="match status" value="1"/>
</dbReference>
<organism evidence="1 2">
    <name type="scientific">Blautia aquisgranensis</name>
    <dbReference type="NCBI Taxonomy" id="3133153"/>
    <lineage>
        <taxon>Bacteria</taxon>
        <taxon>Bacillati</taxon>
        <taxon>Bacillota</taxon>
        <taxon>Clostridia</taxon>
        <taxon>Lachnospirales</taxon>
        <taxon>Lachnospiraceae</taxon>
        <taxon>Blautia</taxon>
    </lineage>
</organism>
<dbReference type="CDD" id="cd07516">
    <property type="entry name" value="HAD_Pase"/>
    <property type="match status" value="1"/>
</dbReference>
<dbReference type="InterPro" id="IPR023214">
    <property type="entry name" value="HAD_sf"/>
</dbReference>
<dbReference type="Gene3D" id="3.40.50.1000">
    <property type="entry name" value="HAD superfamily/HAD-like"/>
    <property type="match status" value="1"/>
</dbReference>
<dbReference type="PANTHER" id="PTHR10000:SF8">
    <property type="entry name" value="HAD SUPERFAMILY HYDROLASE-LIKE, TYPE 3"/>
    <property type="match status" value="1"/>
</dbReference>
<dbReference type="NCBIfam" id="TIGR01484">
    <property type="entry name" value="HAD-SF-IIB"/>
    <property type="match status" value="1"/>
</dbReference>
<dbReference type="PROSITE" id="PS01229">
    <property type="entry name" value="COF_2"/>
    <property type="match status" value="1"/>
</dbReference>
<gene>
    <name evidence="1" type="ORF">WMO28_16620</name>
</gene>
<dbReference type="RefSeq" id="WP_349057694.1">
    <property type="nucleotide sequence ID" value="NZ_JBBMEJ010000039.1"/>
</dbReference>
<protein>
    <submittedName>
        <fullName evidence="1">Cof-type HAD-IIB family hydrolase</fullName>
        <ecNumber evidence="1">3.1.3.-</ecNumber>
    </submittedName>
</protein>
<keyword evidence="1" id="KW-0378">Hydrolase</keyword>
<evidence type="ECO:0000313" key="2">
    <source>
        <dbReference type="Proteomes" id="UP001473063"/>
    </source>
</evidence>
<dbReference type="InterPro" id="IPR036412">
    <property type="entry name" value="HAD-like_sf"/>
</dbReference>
<dbReference type="EMBL" id="JBBMEJ010000039">
    <property type="protein sequence ID" value="MEQ2372515.1"/>
    <property type="molecule type" value="Genomic_DNA"/>
</dbReference>
<sequence length="267" mass="29233">MLPKLIALDIDGTLTNDEKKITADTLNTLLELQKKGVRIMPASARPIPGLYSVSDKLKLTEHHGILMAYNGGKVIDATDGTILSETHIDVEIALSILLFLKSLPVTVILDDGKRFYVEDSHGYKVEYECWNNQMECTEVDSLMNFLNFSPVKILLSVDPEQILNVQNAIRAQLSDELSVVRTAPFYLEIIPASINKGKALLEVCNRLGINPADTAAFGDSENDIPMIQTAGCGIAMENAEDAVKASADKVTLSNNSDGIAYALREFF</sequence>
<dbReference type="NCBIfam" id="TIGR00099">
    <property type="entry name" value="Cof-subfamily"/>
    <property type="match status" value="1"/>
</dbReference>
<dbReference type="Proteomes" id="UP001473063">
    <property type="component" value="Unassembled WGS sequence"/>
</dbReference>